<evidence type="ECO:0000313" key="3">
    <source>
        <dbReference type="EMBL" id="KAF7417694.1"/>
    </source>
</evidence>
<keyword evidence="2" id="KW-1133">Transmembrane helix</keyword>
<protein>
    <submittedName>
        <fullName evidence="3">Uncharacterized protein</fullName>
    </submittedName>
</protein>
<proteinExistence type="predicted"/>
<feature type="transmembrane region" description="Helical" evidence="2">
    <location>
        <begin position="64"/>
        <end position="91"/>
    </location>
</feature>
<accession>A0A834U5N7</accession>
<evidence type="ECO:0000256" key="2">
    <source>
        <dbReference type="SAM" id="Phobius"/>
    </source>
</evidence>
<name>A0A834U5N7_VESGE</name>
<organism evidence="3 4">
    <name type="scientific">Vespula germanica</name>
    <name type="common">German yellow jacket</name>
    <name type="synonym">Paravespula germanica</name>
    <dbReference type="NCBI Taxonomy" id="30212"/>
    <lineage>
        <taxon>Eukaryota</taxon>
        <taxon>Metazoa</taxon>
        <taxon>Ecdysozoa</taxon>
        <taxon>Arthropoda</taxon>
        <taxon>Hexapoda</taxon>
        <taxon>Insecta</taxon>
        <taxon>Pterygota</taxon>
        <taxon>Neoptera</taxon>
        <taxon>Endopterygota</taxon>
        <taxon>Hymenoptera</taxon>
        <taxon>Apocrita</taxon>
        <taxon>Aculeata</taxon>
        <taxon>Vespoidea</taxon>
        <taxon>Vespidae</taxon>
        <taxon>Vespinae</taxon>
        <taxon>Vespula</taxon>
    </lineage>
</organism>
<comment type="caution">
    <text evidence="3">The sequence shown here is derived from an EMBL/GenBank/DDBJ whole genome shotgun (WGS) entry which is preliminary data.</text>
</comment>
<gene>
    <name evidence="3" type="ORF">HZH68_000347</name>
</gene>
<keyword evidence="2" id="KW-0472">Membrane</keyword>
<keyword evidence="4" id="KW-1185">Reference proteome</keyword>
<keyword evidence="2" id="KW-0812">Transmembrane</keyword>
<feature type="region of interest" description="Disordered" evidence="1">
    <location>
        <begin position="105"/>
        <end position="140"/>
    </location>
</feature>
<evidence type="ECO:0000256" key="1">
    <source>
        <dbReference type="SAM" id="MobiDB-lite"/>
    </source>
</evidence>
<sequence length="140" mass="16318">MPHDYLIGSVNKERDIVSKRNERRGIREQACTISPHWSKDSYGYVGQTTMATPILVNNNDTTCVFIFILVLIVNYLFLLLPLFLSLFAITVSSHLLLLHPKFVEVEEEEDKEEQEEEEEGEEEEVVVEEEEEEEEEDTNR</sequence>
<dbReference type="AlphaFoldDB" id="A0A834U5N7"/>
<reference evidence="3" key="1">
    <citation type="journal article" date="2020" name="G3 (Bethesda)">
        <title>High-Quality Assemblies for Three Invasive Social Wasps from the &lt;i&gt;Vespula&lt;/i&gt; Genus.</title>
        <authorList>
            <person name="Harrop T.W.R."/>
            <person name="Guhlin J."/>
            <person name="McLaughlin G.M."/>
            <person name="Permina E."/>
            <person name="Stockwell P."/>
            <person name="Gilligan J."/>
            <person name="Le Lec M.F."/>
            <person name="Gruber M.A.M."/>
            <person name="Quinn O."/>
            <person name="Lovegrove M."/>
            <person name="Duncan E.J."/>
            <person name="Remnant E.J."/>
            <person name="Van Eeckhoven J."/>
            <person name="Graham B."/>
            <person name="Knapp R.A."/>
            <person name="Langford K.W."/>
            <person name="Kronenberg Z."/>
            <person name="Press M.O."/>
            <person name="Eacker S.M."/>
            <person name="Wilson-Rankin E.E."/>
            <person name="Purcell J."/>
            <person name="Lester P.J."/>
            <person name="Dearden P.K."/>
        </authorList>
    </citation>
    <scope>NUCLEOTIDE SEQUENCE</scope>
    <source>
        <strain evidence="3">Linc-1</strain>
    </source>
</reference>
<evidence type="ECO:0000313" key="4">
    <source>
        <dbReference type="Proteomes" id="UP000617340"/>
    </source>
</evidence>
<dbReference type="EMBL" id="JACSDZ010000001">
    <property type="protein sequence ID" value="KAF7417694.1"/>
    <property type="molecule type" value="Genomic_DNA"/>
</dbReference>
<dbReference type="Proteomes" id="UP000617340">
    <property type="component" value="Unassembled WGS sequence"/>
</dbReference>